<reference evidence="1" key="1">
    <citation type="submission" date="2023-12" db="EMBL/GenBank/DDBJ databases">
        <title>Dolosigranulum savutii sp. nov. isolated from human upper respiratory samples collected in Botswana.</title>
        <authorList>
            <person name="Kelly M.S."/>
        </authorList>
    </citation>
    <scope>NUCLEOTIDE SEQUENCE</scope>
    <source>
        <strain evidence="1">MSK312</strain>
    </source>
</reference>
<gene>
    <name evidence="1" type="ORF">VUQ09_02190</name>
</gene>
<protein>
    <submittedName>
        <fullName evidence="1">Uncharacterized protein</fullName>
    </submittedName>
</protein>
<evidence type="ECO:0000313" key="1">
    <source>
        <dbReference type="EMBL" id="XBC48217.1"/>
    </source>
</evidence>
<dbReference type="AlphaFoldDB" id="A0AB74TYK2"/>
<dbReference type="EMBL" id="CP142434">
    <property type="protein sequence ID" value="XBC48217.1"/>
    <property type="molecule type" value="Genomic_DNA"/>
</dbReference>
<name>A0AB74TYK2_9LACT</name>
<dbReference type="RefSeq" id="WP_347298224.1">
    <property type="nucleotide sequence ID" value="NZ_CP142434.1"/>
</dbReference>
<organism evidence="1">
    <name type="scientific">Dolosigranulum savutiense</name>
    <dbReference type="NCBI Taxonomy" id="3110288"/>
    <lineage>
        <taxon>Bacteria</taxon>
        <taxon>Bacillati</taxon>
        <taxon>Bacillota</taxon>
        <taxon>Bacilli</taxon>
        <taxon>Lactobacillales</taxon>
        <taxon>Carnobacteriaceae</taxon>
        <taxon>Dolosigranulum</taxon>
    </lineage>
</organism>
<sequence>MCALVSEYSYTNEKCGRCKCQLYIPEYYSSLLEMEYYCYFCPVCGVYSLQTAKKLLSHNYRKTVDTVSFDIQLPDNSGAEVVWQLKNKATGKNWSQITGDRHGATRINIDGMEKDIHSYKAIIDSERIEYIHGKFING</sequence>
<accession>A0AB74TYK2</accession>
<proteinExistence type="predicted"/>